<dbReference type="EMBL" id="LT962688">
    <property type="protein sequence ID" value="SOR29357.1"/>
    <property type="molecule type" value="Genomic_DNA"/>
</dbReference>
<evidence type="ECO:0000313" key="1">
    <source>
        <dbReference type="EMBL" id="SOR29357.1"/>
    </source>
</evidence>
<evidence type="ECO:0000313" key="2">
    <source>
        <dbReference type="Proteomes" id="UP000233769"/>
    </source>
</evidence>
<organism evidence="1 2">
    <name type="scientific">Methylorubrum extorquens</name>
    <name type="common">Methylobacterium dichloromethanicum</name>
    <name type="synonym">Methylobacterium extorquens</name>
    <dbReference type="NCBI Taxonomy" id="408"/>
    <lineage>
        <taxon>Bacteria</taxon>
        <taxon>Pseudomonadati</taxon>
        <taxon>Pseudomonadota</taxon>
        <taxon>Alphaproteobacteria</taxon>
        <taxon>Hyphomicrobiales</taxon>
        <taxon>Methylobacteriaceae</taxon>
        <taxon>Methylorubrum</taxon>
    </lineage>
</organism>
<gene>
    <name evidence="1" type="ORF">TK0001_2755</name>
</gene>
<protein>
    <recommendedName>
        <fullName evidence="3">Transposase</fullName>
    </recommendedName>
</protein>
<name>A0A2N9APQ9_METEX</name>
<accession>A0A2N9APQ9</accession>
<proteinExistence type="predicted"/>
<sequence length="80" mass="8842">MRPIESARHETKKALKSVRMILTRCPATLSRRGTAFKSIEGTGNPAHARCDIVAMLLKNDHLKCPVADQTGFPRNVTLLT</sequence>
<dbReference type="Proteomes" id="UP000233769">
    <property type="component" value="Chromosome tk0001"/>
</dbReference>
<evidence type="ECO:0008006" key="3">
    <source>
        <dbReference type="Google" id="ProtNLM"/>
    </source>
</evidence>
<dbReference type="AlphaFoldDB" id="A0A2N9APQ9"/>
<reference evidence="2" key="1">
    <citation type="submission" date="2017-10" db="EMBL/GenBank/DDBJ databases">
        <authorList>
            <person name="Regsiter A."/>
            <person name="William W."/>
        </authorList>
    </citation>
    <scope>NUCLEOTIDE SEQUENCE [LARGE SCALE GENOMIC DNA]</scope>
</reference>